<feature type="signal peptide" evidence="2">
    <location>
        <begin position="1"/>
        <end position="25"/>
    </location>
</feature>
<accession>A0A2S6GPR4</accession>
<dbReference type="Proteomes" id="UP000239203">
    <property type="component" value="Unassembled WGS sequence"/>
</dbReference>
<protein>
    <recommendedName>
        <fullName evidence="5">Glycoside-hydrolase family GH114 TIM-barrel domain-containing protein</fullName>
    </recommendedName>
</protein>
<keyword evidence="4" id="KW-1185">Reference proteome</keyword>
<evidence type="ECO:0000256" key="2">
    <source>
        <dbReference type="SAM" id="SignalP"/>
    </source>
</evidence>
<feature type="region of interest" description="Disordered" evidence="1">
    <location>
        <begin position="278"/>
        <end position="301"/>
    </location>
</feature>
<sequence length="301" mass="32788">MRRLSLSLFALFAVVVGGLPPVAVAAPRVAEPANPLGLAYDNASGVAPYGKPTGMVVTGRCNRYDPAFAAARAGGAEVLAYLAPTERPDAPVCAADTAFYGGDLSKTALWPYPSYGQRVNWPKTHMTDIRAGLAWSNHVVAYIENLMREDKVDGVYLDVVGARTWSKLADWDSWSKSEQQLWTAGNVDLVRRLDASRRAINPRFIIVNNNIWDYAAGTAAERYVDGISLEHHKPTSEYHRALAARPYGNAGHRRVIAIAMNAAEARQWAAVPGVTHVSSQATYGTPPAPPVPFHRLTDRNR</sequence>
<keyword evidence="2" id="KW-0732">Signal</keyword>
<dbReference type="EMBL" id="PTIX01000008">
    <property type="protein sequence ID" value="PPK67187.1"/>
    <property type="molecule type" value="Genomic_DNA"/>
</dbReference>
<dbReference type="RefSeq" id="WP_146108075.1">
    <property type="nucleotide sequence ID" value="NZ_CP154825.1"/>
</dbReference>
<reference evidence="3 4" key="1">
    <citation type="submission" date="2018-02" db="EMBL/GenBank/DDBJ databases">
        <title>Genomic Encyclopedia of Archaeal and Bacterial Type Strains, Phase II (KMG-II): from individual species to whole genera.</title>
        <authorList>
            <person name="Goeker M."/>
        </authorList>
    </citation>
    <scope>NUCLEOTIDE SEQUENCE [LARGE SCALE GENOMIC DNA]</scope>
    <source>
        <strain evidence="3 4">YU 961-1</strain>
    </source>
</reference>
<dbReference type="SUPFAM" id="SSF51445">
    <property type="entry name" value="(Trans)glycosidases"/>
    <property type="match status" value="1"/>
</dbReference>
<proteinExistence type="predicted"/>
<dbReference type="AlphaFoldDB" id="A0A2S6GPR4"/>
<evidence type="ECO:0000313" key="3">
    <source>
        <dbReference type="EMBL" id="PPK67187.1"/>
    </source>
</evidence>
<gene>
    <name evidence="3" type="ORF">CLV40_108184</name>
</gene>
<dbReference type="Gene3D" id="3.20.20.70">
    <property type="entry name" value="Aldolase class I"/>
    <property type="match status" value="1"/>
</dbReference>
<dbReference type="OrthoDB" id="7055311at2"/>
<evidence type="ECO:0000313" key="4">
    <source>
        <dbReference type="Proteomes" id="UP000239203"/>
    </source>
</evidence>
<evidence type="ECO:0000256" key="1">
    <source>
        <dbReference type="SAM" id="MobiDB-lite"/>
    </source>
</evidence>
<dbReference type="InterPro" id="IPR017853">
    <property type="entry name" value="GH"/>
</dbReference>
<feature type="chain" id="PRO_5015745567" description="Glycoside-hydrolase family GH114 TIM-barrel domain-containing protein" evidence="2">
    <location>
        <begin position="26"/>
        <end position="301"/>
    </location>
</feature>
<evidence type="ECO:0008006" key="5">
    <source>
        <dbReference type="Google" id="ProtNLM"/>
    </source>
</evidence>
<dbReference type="InterPro" id="IPR013785">
    <property type="entry name" value="Aldolase_TIM"/>
</dbReference>
<comment type="caution">
    <text evidence="3">The sequence shown here is derived from an EMBL/GenBank/DDBJ whole genome shotgun (WGS) entry which is preliminary data.</text>
</comment>
<organism evidence="3 4">
    <name type="scientific">Actinokineospora auranticolor</name>
    <dbReference type="NCBI Taxonomy" id="155976"/>
    <lineage>
        <taxon>Bacteria</taxon>
        <taxon>Bacillati</taxon>
        <taxon>Actinomycetota</taxon>
        <taxon>Actinomycetes</taxon>
        <taxon>Pseudonocardiales</taxon>
        <taxon>Pseudonocardiaceae</taxon>
        <taxon>Actinokineospora</taxon>
    </lineage>
</organism>
<name>A0A2S6GPR4_9PSEU</name>